<evidence type="ECO:0000256" key="1">
    <source>
        <dbReference type="ARBA" id="ARBA00022741"/>
    </source>
</evidence>
<dbReference type="Gene3D" id="3.40.50.410">
    <property type="entry name" value="von Willebrand factor, type A domain"/>
    <property type="match status" value="1"/>
</dbReference>
<sequence length="3993" mass="452056">FFLPNGKEIIHKPIVIVSTMNGAALSNARSTLSTKLQGASHFLRLMPFNESELDVLAQAILEGKINNREKSTSIEKIMKAHKRAATIMEHETGTANERDSITLREILHFRMMRDTCPNFNTDQLIELVYSTQFNRKTAEQFLKDIDITQTKDDIIPLIRDGNLILSDSVKVPISTQSTNGPLDLPLTAEQRRVMRLIGAGVMTNRPVALFGESGAGKTHVVRTLAQTVGKHLGVIQFNADTDSSSIIGSLEIDGNEEFAKKLILRAKDITERAIDARHPLSIEFTAAALNDIPDISDVEIILRKISENSTLNDNEENQQDLNLIKSDSKQLITDIVEFQQQSARNFIFKEGILLRMMRQGGWVLLDGVESAPHEVERLMSLLEENPTLTIYEGVRPMIFHGRGARKDNQNNEGKNKLEKGKENDEEESIEITEGFQIFITCNDLKKLSPALRSRCFCIQMESAQEEVQLKELAESALSQSDVGRAYSIPISLILSKTFCHAREMSKNRKLLFSKDTFSPHRIVNSARGIGNYKITAKNIASGVVMSFIRCFKLDEDQKDISINSEEIVKKISKEKIAVSSNRWEEFIKQAGQFEYATVYQYIKEKGMKWLDDADELLRQLFSIYCKGKDRIKTLHLNDNIENFQIKDLLNILWRSVIEWLKEMKISDIRNTVSVLSEVDFVITSLYGIATPISQKFFRLHYLLEILQPAIELSDLNVGQGDILIQKSIKKDGFAGYKIEGKTPEDWMLIIARIQHTIQIFTSLPEIFPTIPVYLYILSTYMKNFFEQQIIKASSIKPTAIILVEHLYIRKILRYINLMSKEDESATVVGHLARSYLDINMYINNAPLQEKDNKTIQIILRKNQNPIIRFGEQEIQAQIAEVSQLIPTSQLQITPFLDLDLSSLTKQTNDEIFNMKEITSEQKLWILTDLFAEIPSDFLTQNKVLLELIQSIRQYKINAIQIGKEPFETSLLPLNAKLCEKAFEIALFMNNTDKQNPREFAEHLLQIHKPAENVLNYLASFDDSSNEIIKIFKDVGIDLWQDVAQFFIDIRIQVIELDEIGQMAEKQRILVNDFKSQIQNLENISKSTKFEKEAAIVVYFLRKINEPLRKADLQRLQNSTLQLNAFFQSVKRRKDIDSDSVKIPQIVDKYVWEPRYDNIITALLEYSVREEAISKTAEDASFDNIVSILALFKQDQSVDKIVNPFVYLLEQAKEGQKLKKDDITQLQSLSRIHLLCTAIFNDQHNTIKLSEVLQLLLRGDEHIVHVLQNSPHNVKFIQFPEFKPADLLSCIQFTTASGTFSGPLTQSSNYSPFNIKNFIPQNTQEALLKCAELLKGKDLKKKLEQKNISQWNALIPNDNSGQILRRLLRISEEIKQQQFYTEWLLDPDSDIKTLKRELCNNPGQGIAYQKNPAEYKQALVTKNEWENKKRLSVHYILLLAFANQSQTPKPQNQYHQTWEDKFHSMLLQLDRRNKPFGYRIANLLECNLIEDNEAQIARSVITIILHISNISRSILDDFGLDKLILISIQEYVERLFEDEKVPLETTPLIDLRTSLVCLVLKKFENVNKKVQIEQNQRNSRNRNFLITALQDLIVDIQMWILKYSTKQDAYTGTLSNPLQKMDKEETKKTQWIRDAGQKLIDKAQNNMHDALEVAKMIKLERSGIFYYKPPRLLCICEDDRLDGYFSEYECPAYKNLQDKCDKFIFQYSKLSSDSNQPNMKFYNEFKNQFPNIEKEIKQRGENSLFREKMLTELKIKQYPIALAQAISRFIPLFAPIDLERTKNLRIDPTITVRSEDQSIIGKDFNALIGGTGKDQIRFISSSITADFGIHIDRAQTSNCGNVTFDNLSSDDVTIELKNVEENKMKIKLASNSVNVGEKIYIQFYVVEQSSEEPSLASIIFKIVAKSKKNSNQTAICEIRAFVRRTPLCALIESSSSLMLNSATSCTLAPKKFTELINIIHHIPRVSLSSRAIGWSVNSNDTNVANKPLVTMNEEKHKMVIQFESDTTGTCAGQMTIGFGQTEFYKINLKVPVSRIPLIKIYHPANPKLTSISIIQSNFTHIVIQNNGDLEREIQLNSSEEEDIFEYNSFLLKQQSSKIIKVIFNQAEEHIISDGISKIIIRLVRTKLSFSQHQGNADIYIQEGVYFPCFKINVDGSSEFKYQNRQSFSNGQYPTIVTENDCMNKLLPMKAQQEYNSMKRWILDPKQGFISIKANVSVYPEACVLWAENGKNHQYFRIIDQTLDRDIKQADDKIEEANDFTGNKTAGIPKLLVDASNLFLTSKSKINQVDRDSVLKSAQKGAKEKNEGQIFSQIILALDNEVQRQTDKTIPEIITLICRQLTKREDWSTSIPAVPSTWTGIERENKIKGMHLIWGAITLLSTLRNPLTLTKHEIKIFRQKLLSESPTPEFDRKLHQNEDIEIEQETNGQEIDCVGIIYGRFTEAEAVQRLFDKIENIKPPEFPPLTGNQENNKPISIKDLLNKVQDKLDNSVNKFQTIKNPSELNQLLIQIPSITSQIIIAAQCAENQNISKLISNLGILTIICQELQKSKENMQLFYVQIQKSVQGCYRSWAQLIKAGVNPPNQLNISRDILNKIQSSGVSTHNVEVANIPECQLPHGVWHTQMDKTAHIAGVRVSSKIQIPKLQIALNEISQTDGISNINASSERPLESARQNLLPQIKLDVIQLNKKNNSTVDLSDEKMAIAIRDTFVEKPLQEELNEGEEFIPKQVNINEIQTQLIQVDITEILKGKKVEDLLIMEYEAVRRAPKGINNKKKVSEGRVVVPIDGTQDRHEANSIENRPEIIELHQLSLQIQSLLYAEIARYLKPFDQNKIIPYTLHDTEVSIMVDISSSMTKLSKMKQMGAMVLVSGISEILSSFGIQLHIFAFADREAIWKLSDSNHHNPQEDLIRLVDSLREGGRPGSCPLDAAITSHNEWAIRLNNNSQEIQVVPNHLTIIISDFISAQVLDRDRDWSTENTGRCILISLNTEFNQELLDTKNIPKELYENGIFPKFTPGNNISSLCIDPKELCSGFASTNTSKIPKILSEIASKIITKTDQKHPDKQKSTSLAICAPVQDKSMFWANITQSHEIKAKSNENEEKTKTDFFVQIKQTSNFALVALNTTLKKIFLKEPKNIETDNKWLQRQASNDNKIPFIGIARDVATTALTHYLVPNRAAGKEPSASSGQLWIPGLRRFIQSGFTYPYLFLKKSRRNQKAYSITFVIDNTQRIFSPLNILHTVSTIASLINSVTLIPDGDEIVVDVIAASDGKANLLIQNIQVNLLSDWTLISDILRTADKIAGTESGLGIGIASALQLTSRRSGVGFGRRIIAFTDSIISNASEVSTLRQGLIDCDASQIDVLGVGLGIAPLQLPLLFPNAVYAPNSADLGRAMAVALGVSGVQSSENIIPRQLFSITDKDQLKKLEGLLCGNPQMCTQLAQNIRERELSLDFFETFGDTDLLYMKGDAKGLKQNAEKDPYYNKSFEGFQILIVCLYLGANEGDKQKLFKQNIFDNQCGAVLRRKGFNYKFVCSYGEGLNELTRVENDRCPYTQLWLFSSEGYGELPKEALDKDTKKIIPFLQAVTDFWQNGGGLFLFCDNHPYNFEANYLLANHFIFTHGGRSGVSSIRLGGNYRGLNQIQVAPTEAASKGSFNPILHLNPPGSAKSRISLRPGLIHFSEGNTISFVVDEKDQPLTTAEQLWPFTPFAWTSENVDPPRPFILFFDPQIPPDSEAQYCSETCKEAKTSPGPIVLHGGFTSAFSEFGEDEKGMGRLVVSIACWLTRFEERVCASKIKGALLLTTSPALKKQHSHKTFTKWRIKPVVVKPRHSILILDGSGSMRGSYGQLIIASNQYISSQSQNGGIISVVSFSSSAKVLYERQNRQLGPTEGYDAGGTNFQAALQTAIPLAQRNTPQYECRILFFTDGYSETDATAECNQLATFGVRIDVVGFGKLSEKSLNSLVRCGGKVSIGKTMDDVVKIFVRIAATDDENQTK</sequence>
<dbReference type="PANTHER" id="PTHR48103">
    <property type="entry name" value="MIDASIN-RELATED"/>
    <property type="match status" value="1"/>
</dbReference>
<dbReference type="InterPro" id="IPR002035">
    <property type="entry name" value="VWF_A"/>
</dbReference>
<comment type="caution">
    <text evidence="5">The sequence shown here is derived from an EMBL/GenBank/DDBJ whole genome shotgun (WGS) entry which is preliminary data.</text>
</comment>
<reference evidence="5 6" key="1">
    <citation type="submission" date="2019-03" db="EMBL/GenBank/DDBJ databases">
        <title>Single cell metagenomics reveals metabolic interactions within the superorganism composed of flagellate Streblomastix strix and complex community of Bacteroidetes bacteria on its surface.</title>
        <authorList>
            <person name="Treitli S.C."/>
            <person name="Kolisko M."/>
            <person name="Husnik F."/>
            <person name="Keeling P."/>
            <person name="Hampl V."/>
        </authorList>
    </citation>
    <scope>NUCLEOTIDE SEQUENCE [LARGE SCALE GENOMIC DNA]</scope>
    <source>
        <strain evidence="5">ST1C</strain>
    </source>
</reference>
<dbReference type="GO" id="GO:0016887">
    <property type="term" value="F:ATP hydrolysis activity"/>
    <property type="evidence" value="ECO:0007669"/>
    <property type="project" value="InterPro"/>
</dbReference>
<dbReference type="PANTHER" id="PTHR48103:SF2">
    <property type="entry name" value="MIDASIN"/>
    <property type="match status" value="1"/>
</dbReference>
<gene>
    <name evidence="5" type="ORF">EZS28_000496</name>
</gene>
<dbReference type="SUPFAM" id="SSF52540">
    <property type="entry name" value="P-loop containing nucleoside triphosphate hydrolases"/>
    <property type="match status" value="1"/>
</dbReference>
<keyword evidence="2" id="KW-0067">ATP-binding</keyword>
<proteinExistence type="predicted"/>
<feature type="domain" description="VWFA" evidence="4">
    <location>
        <begin position="3218"/>
        <end position="3427"/>
    </location>
</feature>
<dbReference type="InterPro" id="IPR011704">
    <property type="entry name" value="ATPase_dyneun-rel_AAA"/>
</dbReference>
<dbReference type="GO" id="GO:0000055">
    <property type="term" value="P:ribosomal large subunit export from nucleus"/>
    <property type="evidence" value="ECO:0007669"/>
    <property type="project" value="TreeGrafter"/>
</dbReference>
<protein>
    <recommendedName>
        <fullName evidence="4">VWFA domain-containing protein</fullName>
    </recommendedName>
</protein>
<dbReference type="PROSITE" id="PS50234">
    <property type="entry name" value="VWFA"/>
    <property type="match status" value="1"/>
</dbReference>
<feature type="non-terminal residue" evidence="5">
    <location>
        <position position="1"/>
    </location>
</feature>
<dbReference type="GO" id="GO:0005524">
    <property type="term" value="F:ATP binding"/>
    <property type="evidence" value="ECO:0007669"/>
    <property type="project" value="UniProtKB-KW"/>
</dbReference>
<dbReference type="EMBL" id="SNRW01000041">
    <property type="protein sequence ID" value="KAA6403970.1"/>
    <property type="molecule type" value="Genomic_DNA"/>
</dbReference>
<feature type="region of interest" description="Disordered" evidence="3">
    <location>
        <begin position="402"/>
        <end position="425"/>
    </location>
</feature>
<evidence type="ECO:0000313" key="5">
    <source>
        <dbReference type="EMBL" id="KAA6403970.1"/>
    </source>
</evidence>
<evidence type="ECO:0000256" key="2">
    <source>
        <dbReference type="ARBA" id="ARBA00022840"/>
    </source>
</evidence>
<feature type="compositionally biased region" description="Basic and acidic residues" evidence="3">
    <location>
        <begin position="404"/>
        <end position="422"/>
    </location>
</feature>
<dbReference type="Pfam" id="PF13519">
    <property type="entry name" value="VWA_2"/>
    <property type="match status" value="1"/>
</dbReference>
<dbReference type="OrthoDB" id="2343366at2759"/>
<organism evidence="5 6">
    <name type="scientific">Streblomastix strix</name>
    <dbReference type="NCBI Taxonomy" id="222440"/>
    <lineage>
        <taxon>Eukaryota</taxon>
        <taxon>Metamonada</taxon>
        <taxon>Preaxostyla</taxon>
        <taxon>Oxymonadida</taxon>
        <taxon>Streblomastigidae</taxon>
        <taxon>Streblomastix</taxon>
    </lineage>
</organism>
<dbReference type="InterPro" id="IPR003593">
    <property type="entry name" value="AAA+_ATPase"/>
</dbReference>
<dbReference type="InterPro" id="IPR036465">
    <property type="entry name" value="vWFA_dom_sf"/>
</dbReference>
<dbReference type="GO" id="GO:0000027">
    <property type="term" value="P:ribosomal large subunit assembly"/>
    <property type="evidence" value="ECO:0007669"/>
    <property type="project" value="TreeGrafter"/>
</dbReference>
<dbReference type="SUPFAM" id="SSF53300">
    <property type="entry name" value="vWA-like"/>
    <property type="match status" value="1"/>
</dbReference>
<dbReference type="GO" id="GO:0030687">
    <property type="term" value="C:preribosome, large subunit precursor"/>
    <property type="evidence" value="ECO:0007669"/>
    <property type="project" value="TreeGrafter"/>
</dbReference>
<dbReference type="CDD" id="cd00198">
    <property type="entry name" value="vWFA"/>
    <property type="match status" value="1"/>
</dbReference>
<name>A0A5J4XA43_9EUKA</name>
<dbReference type="Pfam" id="PF07728">
    <property type="entry name" value="AAA_5"/>
    <property type="match status" value="1"/>
</dbReference>
<accession>A0A5J4XA43</accession>
<evidence type="ECO:0000259" key="4">
    <source>
        <dbReference type="PROSITE" id="PS50234"/>
    </source>
</evidence>
<evidence type="ECO:0000256" key="3">
    <source>
        <dbReference type="SAM" id="MobiDB-lite"/>
    </source>
</evidence>
<dbReference type="Gene3D" id="3.40.50.300">
    <property type="entry name" value="P-loop containing nucleotide triphosphate hydrolases"/>
    <property type="match status" value="1"/>
</dbReference>
<dbReference type="Proteomes" id="UP000324800">
    <property type="component" value="Unassembled WGS sequence"/>
</dbReference>
<dbReference type="SMART" id="SM00382">
    <property type="entry name" value="AAA"/>
    <property type="match status" value="1"/>
</dbReference>
<evidence type="ECO:0000313" key="6">
    <source>
        <dbReference type="Proteomes" id="UP000324800"/>
    </source>
</evidence>
<dbReference type="GO" id="GO:0005634">
    <property type="term" value="C:nucleus"/>
    <property type="evidence" value="ECO:0007669"/>
    <property type="project" value="TreeGrafter"/>
</dbReference>
<dbReference type="InterPro" id="IPR027417">
    <property type="entry name" value="P-loop_NTPase"/>
</dbReference>
<keyword evidence="1" id="KW-0547">Nucleotide-binding</keyword>
<dbReference type="SMART" id="SM00327">
    <property type="entry name" value="VWA"/>
    <property type="match status" value="1"/>
</dbReference>